<feature type="domain" description="Ig-like" evidence="2">
    <location>
        <begin position="27"/>
        <end position="199"/>
    </location>
</feature>
<dbReference type="InterPro" id="IPR037448">
    <property type="entry name" value="Zig-8"/>
</dbReference>
<dbReference type="Gene3D" id="2.60.40.10">
    <property type="entry name" value="Immunoglobulins"/>
    <property type="match status" value="2"/>
</dbReference>
<dbReference type="STRING" id="30019.A0A0M4E1H3"/>
<dbReference type="PROSITE" id="PS50835">
    <property type="entry name" value="IG_LIKE"/>
    <property type="match status" value="1"/>
</dbReference>
<dbReference type="InterPro" id="IPR003599">
    <property type="entry name" value="Ig_sub"/>
</dbReference>
<evidence type="ECO:0000313" key="3">
    <source>
        <dbReference type="EMBL" id="ALC39216.1"/>
    </source>
</evidence>
<dbReference type="AlphaFoldDB" id="A0A0M4E1H3"/>
<sequence length="285" mass="31316">MGHWSLRIKAVKEEDRGLYECQLSIYPTQSIFIELKIVEAVAEISNSSDILIDESSTLQLQCKLKGATENPSFVFWYHENKMINYDAQGGFVVTSITENSLPSPENGYLHQSKTSSGKNKTKNSSKEPIGVNSINTSNVLSLPVYTSPVTPLSTLQLQQLKSPYLPNSSMSVLTIKTVTFHHAGNYTCAPSNARPASITVHVLRGEKPAAMQHANRSIIDGEYNANNSFGLNSIKGLNGTNTIIISVPSLILSLLCFLVNQLSASHFQRKALSIIFLYIICTFNS</sequence>
<dbReference type="InterPro" id="IPR036179">
    <property type="entry name" value="Ig-like_dom_sf"/>
</dbReference>
<evidence type="ECO:0000259" key="2">
    <source>
        <dbReference type="PROSITE" id="PS50835"/>
    </source>
</evidence>
<name>A0A0M4E1H3_DROBS</name>
<organism evidence="3 4">
    <name type="scientific">Drosophila busckii</name>
    <name type="common">Fruit fly</name>
    <dbReference type="NCBI Taxonomy" id="30019"/>
    <lineage>
        <taxon>Eukaryota</taxon>
        <taxon>Metazoa</taxon>
        <taxon>Ecdysozoa</taxon>
        <taxon>Arthropoda</taxon>
        <taxon>Hexapoda</taxon>
        <taxon>Insecta</taxon>
        <taxon>Pterygota</taxon>
        <taxon>Neoptera</taxon>
        <taxon>Endopterygota</taxon>
        <taxon>Diptera</taxon>
        <taxon>Brachycera</taxon>
        <taxon>Muscomorpha</taxon>
        <taxon>Ephydroidea</taxon>
        <taxon>Drosophilidae</taxon>
        <taxon>Drosophila</taxon>
    </lineage>
</organism>
<dbReference type="SMART" id="SM00409">
    <property type="entry name" value="IG"/>
    <property type="match status" value="1"/>
</dbReference>
<feature type="region of interest" description="Disordered" evidence="1">
    <location>
        <begin position="102"/>
        <end position="130"/>
    </location>
</feature>
<dbReference type="EMBL" id="CP012523">
    <property type="protein sequence ID" value="ALC39216.1"/>
    <property type="molecule type" value="Genomic_DNA"/>
</dbReference>
<protein>
    <submittedName>
        <fullName evidence="3">Dpr19</fullName>
    </submittedName>
</protein>
<dbReference type="InterPro" id="IPR013783">
    <property type="entry name" value="Ig-like_fold"/>
</dbReference>
<proteinExistence type="predicted"/>
<evidence type="ECO:0000313" key="4">
    <source>
        <dbReference type="Proteomes" id="UP000494163"/>
    </source>
</evidence>
<dbReference type="OMA" id="SSTPYMQ"/>
<dbReference type="Proteomes" id="UP000494163">
    <property type="component" value="Chromosome 2L"/>
</dbReference>
<dbReference type="PANTHER" id="PTHR23279">
    <property type="entry name" value="DEFECTIVE PROBOSCIS EXTENSION RESPONSE DPR -RELATED"/>
    <property type="match status" value="1"/>
</dbReference>
<gene>
    <name evidence="3" type="ORF">Dbus_chr2Lg1301</name>
</gene>
<dbReference type="GO" id="GO:0032589">
    <property type="term" value="C:neuron projection membrane"/>
    <property type="evidence" value="ECO:0007669"/>
    <property type="project" value="TreeGrafter"/>
</dbReference>
<dbReference type="SUPFAM" id="SSF48726">
    <property type="entry name" value="Immunoglobulin"/>
    <property type="match status" value="1"/>
</dbReference>
<keyword evidence="4" id="KW-1185">Reference proteome</keyword>
<dbReference type="OrthoDB" id="190835at2759"/>
<evidence type="ECO:0000256" key="1">
    <source>
        <dbReference type="SAM" id="MobiDB-lite"/>
    </source>
</evidence>
<dbReference type="PANTHER" id="PTHR23279:SF2">
    <property type="entry name" value="DEFECTIVE PROBOSCIS EXTENSION RESPONSE 19, ISOFORM A"/>
    <property type="match status" value="1"/>
</dbReference>
<dbReference type="InterPro" id="IPR007110">
    <property type="entry name" value="Ig-like_dom"/>
</dbReference>
<accession>A0A0M4E1H3</accession>
<dbReference type="GO" id="GO:0050808">
    <property type="term" value="P:synapse organization"/>
    <property type="evidence" value="ECO:0007669"/>
    <property type="project" value="TreeGrafter"/>
</dbReference>
<reference evidence="3 4" key="1">
    <citation type="submission" date="2015-08" db="EMBL/GenBank/DDBJ databases">
        <title>Ancestral chromatin configuration constrains chromatin evolution on differentiating sex chromosomes in Drosophila.</title>
        <authorList>
            <person name="Zhou Q."/>
            <person name="Bachtrog D."/>
        </authorList>
    </citation>
    <scope>NUCLEOTIDE SEQUENCE [LARGE SCALE GENOMIC DNA]</scope>
    <source>
        <tissue evidence="3">Whole larvae</tissue>
    </source>
</reference>